<dbReference type="EMBL" id="CAJNOL010000140">
    <property type="protein sequence ID" value="CAF0879311.1"/>
    <property type="molecule type" value="Genomic_DNA"/>
</dbReference>
<comment type="similarity">
    <text evidence="2">Belongs to the RUS1 family.</text>
</comment>
<feature type="domain" description="Root UVB sensitive protein C-terminal" evidence="8">
    <location>
        <begin position="281"/>
        <end position="440"/>
    </location>
</feature>
<evidence type="ECO:0000259" key="8">
    <source>
        <dbReference type="Pfam" id="PF24160"/>
    </source>
</evidence>
<gene>
    <name evidence="10" type="ORF">JXQ802_LOCUS8070</name>
    <name evidence="9" type="ORF">PYM288_LOCUS3771</name>
</gene>
<comment type="caution">
    <text evidence="10">The sequence shown here is derived from an EMBL/GenBank/DDBJ whole genome shotgun (WGS) entry which is preliminary data.</text>
</comment>
<evidence type="ECO:0000256" key="2">
    <source>
        <dbReference type="ARBA" id="ARBA00007558"/>
    </source>
</evidence>
<evidence type="ECO:0000313" key="11">
    <source>
        <dbReference type="Proteomes" id="UP000663870"/>
    </source>
</evidence>
<dbReference type="EMBL" id="CAJNOH010000031">
    <property type="protein sequence ID" value="CAF0783982.1"/>
    <property type="molecule type" value="Genomic_DNA"/>
</dbReference>
<keyword evidence="4 6" id="KW-1133">Transmembrane helix</keyword>
<dbReference type="Proteomes" id="UP000663854">
    <property type="component" value="Unassembled WGS sequence"/>
</dbReference>
<evidence type="ECO:0000256" key="5">
    <source>
        <dbReference type="ARBA" id="ARBA00023136"/>
    </source>
</evidence>
<dbReference type="InterPro" id="IPR054549">
    <property type="entry name" value="UVB_sens_RUS_dom"/>
</dbReference>
<feature type="transmembrane region" description="Helical" evidence="6">
    <location>
        <begin position="72"/>
        <end position="93"/>
    </location>
</feature>
<dbReference type="PANTHER" id="PTHR12770">
    <property type="entry name" value="RUS1 FAMILY PROTEIN C16ORF58"/>
    <property type="match status" value="1"/>
</dbReference>
<dbReference type="InterPro" id="IPR006968">
    <property type="entry name" value="RUS_fam"/>
</dbReference>
<dbReference type="Proteomes" id="UP000663870">
    <property type="component" value="Unassembled WGS sequence"/>
</dbReference>
<name>A0A813Y0K2_9BILA</name>
<protein>
    <submittedName>
        <fullName evidence="10">Uncharacterized protein</fullName>
    </submittedName>
</protein>
<evidence type="ECO:0000256" key="6">
    <source>
        <dbReference type="SAM" id="Phobius"/>
    </source>
</evidence>
<dbReference type="GO" id="GO:0016020">
    <property type="term" value="C:membrane"/>
    <property type="evidence" value="ECO:0007669"/>
    <property type="project" value="UniProtKB-SubCell"/>
</dbReference>
<feature type="transmembrane region" description="Helical" evidence="6">
    <location>
        <begin position="234"/>
        <end position="251"/>
    </location>
</feature>
<evidence type="ECO:0000313" key="9">
    <source>
        <dbReference type="EMBL" id="CAF0783982.1"/>
    </source>
</evidence>
<keyword evidence="11" id="KW-1185">Reference proteome</keyword>
<evidence type="ECO:0000256" key="4">
    <source>
        <dbReference type="ARBA" id="ARBA00022989"/>
    </source>
</evidence>
<evidence type="ECO:0000313" key="10">
    <source>
        <dbReference type="EMBL" id="CAF0879311.1"/>
    </source>
</evidence>
<evidence type="ECO:0000256" key="1">
    <source>
        <dbReference type="ARBA" id="ARBA00004370"/>
    </source>
</evidence>
<dbReference type="Pfam" id="PF04884">
    <property type="entry name" value="UVB_sens_prot"/>
    <property type="match status" value="1"/>
</dbReference>
<sequence>MEENENLNKFHIQEYECGQKTNLYRMDNYQNCINLSTMTKKSNLSFASFFRAFFFPDNYPLGVSSDYGIYQYYNIIQTGCIAISGALAFSALFRGMGVGQDASNYLAASIVWLLKDGAGMIGRIIFAWGFAATLDADCKQWHFIGDILNDIACTLDLITPYFRSVLLIISSVSNICRAITFVIHGSTRTVIFQHQARNNNVADITAKCSSLETMVSLVALFVNIILLSILPSNLIWPLFIILTIGHLWGNYKAKRSILFNVFNHQRFHLVCSEYFKTNGKQILSVEQVNDQEPILFKPLQRHHSYLGISLNHIPKHIFPSQEQLENFHNNEAERFLLLYDKQKDIFYALLKPYADNDDLIRLNFFIELISYARKSPINNSNEELYEIINRVQKQISNLNNCLDILHENNNHCYEQFKIICITHGYNFHRSLFNVDFFRVQ</sequence>
<accession>A0A813Y0K2</accession>
<feature type="transmembrane region" description="Helical" evidence="6">
    <location>
        <begin position="165"/>
        <end position="183"/>
    </location>
</feature>
<dbReference type="PANTHER" id="PTHR12770:SF31">
    <property type="entry name" value="RUS FAMILY MEMBER 1"/>
    <property type="match status" value="1"/>
</dbReference>
<proteinExistence type="inferred from homology"/>
<feature type="transmembrane region" description="Helical" evidence="6">
    <location>
        <begin position="204"/>
        <end position="228"/>
    </location>
</feature>
<feature type="domain" description="Protein root UVB sensitive/RUS" evidence="7">
    <location>
        <begin position="42"/>
        <end position="277"/>
    </location>
</feature>
<evidence type="ECO:0000259" key="7">
    <source>
        <dbReference type="Pfam" id="PF04884"/>
    </source>
</evidence>
<dbReference type="InterPro" id="IPR055412">
    <property type="entry name" value="UVB_sens_C"/>
</dbReference>
<dbReference type="Pfam" id="PF24160">
    <property type="entry name" value="UVB_sens_C"/>
    <property type="match status" value="1"/>
</dbReference>
<organism evidence="10 11">
    <name type="scientific">Rotaria sordida</name>
    <dbReference type="NCBI Taxonomy" id="392033"/>
    <lineage>
        <taxon>Eukaryota</taxon>
        <taxon>Metazoa</taxon>
        <taxon>Spiralia</taxon>
        <taxon>Gnathifera</taxon>
        <taxon>Rotifera</taxon>
        <taxon>Eurotatoria</taxon>
        <taxon>Bdelloidea</taxon>
        <taxon>Philodinida</taxon>
        <taxon>Philodinidae</taxon>
        <taxon>Rotaria</taxon>
    </lineage>
</organism>
<comment type="subcellular location">
    <subcellularLocation>
        <location evidence="1">Membrane</location>
    </subcellularLocation>
</comment>
<keyword evidence="3 6" id="KW-0812">Transmembrane</keyword>
<keyword evidence="5 6" id="KW-0472">Membrane</keyword>
<dbReference type="AlphaFoldDB" id="A0A813Y0K2"/>
<evidence type="ECO:0000256" key="3">
    <source>
        <dbReference type="ARBA" id="ARBA00022692"/>
    </source>
</evidence>
<reference evidence="10" key="1">
    <citation type="submission" date="2021-02" db="EMBL/GenBank/DDBJ databases">
        <authorList>
            <person name="Nowell W R."/>
        </authorList>
    </citation>
    <scope>NUCLEOTIDE SEQUENCE</scope>
</reference>
<feature type="transmembrane region" description="Helical" evidence="6">
    <location>
        <begin position="105"/>
        <end position="131"/>
    </location>
</feature>